<dbReference type="PRINTS" id="PR00259">
    <property type="entry name" value="TMFOUR"/>
</dbReference>
<comment type="similarity">
    <text evidence="2">Belongs to the tetraspanin (TM4SF) family.</text>
</comment>
<feature type="transmembrane region" description="Helical" evidence="7">
    <location>
        <begin position="63"/>
        <end position="87"/>
    </location>
</feature>
<dbReference type="AlphaFoldDB" id="A0AAD5T9Z8"/>
<keyword evidence="6" id="KW-1015">Disulfide bond</keyword>
<evidence type="ECO:0000256" key="6">
    <source>
        <dbReference type="PIRSR" id="PIRSR002419-1"/>
    </source>
</evidence>
<keyword evidence="5 7" id="KW-0472">Membrane</keyword>
<organism evidence="8 9">
    <name type="scientific">Physocladia obscura</name>
    <dbReference type="NCBI Taxonomy" id="109957"/>
    <lineage>
        <taxon>Eukaryota</taxon>
        <taxon>Fungi</taxon>
        <taxon>Fungi incertae sedis</taxon>
        <taxon>Chytridiomycota</taxon>
        <taxon>Chytridiomycota incertae sedis</taxon>
        <taxon>Chytridiomycetes</taxon>
        <taxon>Chytridiales</taxon>
        <taxon>Chytriomycetaceae</taxon>
        <taxon>Physocladia</taxon>
    </lineage>
</organism>
<evidence type="ECO:0000256" key="1">
    <source>
        <dbReference type="ARBA" id="ARBA00004141"/>
    </source>
</evidence>
<gene>
    <name evidence="8" type="primary">CD53</name>
    <name evidence="8" type="ORF">HK100_003554</name>
</gene>
<dbReference type="Pfam" id="PF00335">
    <property type="entry name" value="Tetraspanin"/>
    <property type="match status" value="1"/>
</dbReference>
<feature type="transmembrane region" description="Helical" evidence="7">
    <location>
        <begin position="29"/>
        <end position="51"/>
    </location>
</feature>
<reference evidence="8" key="1">
    <citation type="submission" date="2020-05" db="EMBL/GenBank/DDBJ databases">
        <title>Phylogenomic resolution of chytrid fungi.</title>
        <authorList>
            <person name="Stajich J.E."/>
            <person name="Amses K."/>
            <person name="Simmons R."/>
            <person name="Seto K."/>
            <person name="Myers J."/>
            <person name="Bonds A."/>
            <person name="Quandt C.A."/>
            <person name="Barry K."/>
            <person name="Liu P."/>
            <person name="Grigoriev I."/>
            <person name="Longcore J.E."/>
            <person name="James T.Y."/>
        </authorList>
    </citation>
    <scope>NUCLEOTIDE SEQUENCE</scope>
    <source>
        <strain evidence="8">JEL0513</strain>
    </source>
</reference>
<comment type="subcellular location">
    <subcellularLocation>
        <location evidence="1">Membrane</location>
        <topology evidence="1">Multi-pass membrane protein</topology>
    </subcellularLocation>
</comment>
<evidence type="ECO:0000256" key="5">
    <source>
        <dbReference type="ARBA" id="ARBA00023136"/>
    </source>
</evidence>
<dbReference type="PANTHER" id="PTHR19282:SF544">
    <property type="entry name" value="TETRASPANIN"/>
    <property type="match status" value="1"/>
</dbReference>
<accession>A0AAD5T9Z8</accession>
<evidence type="ECO:0000256" key="4">
    <source>
        <dbReference type="ARBA" id="ARBA00022989"/>
    </source>
</evidence>
<dbReference type="PIRSF" id="PIRSF002419">
    <property type="entry name" value="Tetraspanin"/>
    <property type="match status" value="1"/>
</dbReference>
<dbReference type="GO" id="GO:0005886">
    <property type="term" value="C:plasma membrane"/>
    <property type="evidence" value="ECO:0007669"/>
    <property type="project" value="TreeGrafter"/>
</dbReference>
<comment type="caution">
    <text evidence="8">The sequence shown here is derived from an EMBL/GenBank/DDBJ whole genome shotgun (WGS) entry which is preliminary data.</text>
</comment>
<evidence type="ECO:0000256" key="7">
    <source>
        <dbReference type="SAM" id="Phobius"/>
    </source>
</evidence>
<sequence length="256" mass="27197">MPFLSRISTFSFNKDAFFSSGGFTFVKNLLLFVNFLSLLAGVILIGGGAYIQANAGQDDLIDLSGSTAAAAIGIGVLVTAISLFGIFGAANEKGMLLKTYFGLLLLLVVFEIGVGIAAYVKSDEVESLLETAWIASVASGTTQQLNNIQHVERAFQCCGFRNVTSYSVPSNCATAQSFNYQSPCLGAVKGALQGSLATIGGTGIALGFIELIGLGMSVLLFVKIAQKDRASESLMNEAWRINRSKIQYGYANYQYV</sequence>
<dbReference type="Proteomes" id="UP001211907">
    <property type="component" value="Unassembled WGS sequence"/>
</dbReference>
<dbReference type="InterPro" id="IPR018499">
    <property type="entry name" value="Tetraspanin/Peripherin"/>
</dbReference>
<feature type="transmembrane region" description="Helical" evidence="7">
    <location>
        <begin position="199"/>
        <end position="222"/>
    </location>
</feature>
<name>A0AAD5T9Z8_9FUNG</name>
<evidence type="ECO:0000313" key="9">
    <source>
        <dbReference type="Proteomes" id="UP001211907"/>
    </source>
</evidence>
<proteinExistence type="inferred from homology"/>
<feature type="disulfide bond" evidence="6">
    <location>
        <begin position="158"/>
        <end position="172"/>
    </location>
</feature>
<feature type="transmembrane region" description="Helical" evidence="7">
    <location>
        <begin position="99"/>
        <end position="120"/>
    </location>
</feature>
<dbReference type="EMBL" id="JADGJH010000019">
    <property type="protein sequence ID" value="KAJ3142036.1"/>
    <property type="molecule type" value="Genomic_DNA"/>
</dbReference>
<keyword evidence="3 7" id="KW-0812">Transmembrane</keyword>
<protein>
    <submittedName>
        <fullName evidence="8">Leukocyte surface antigen cd53</fullName>
    </submittedName>
</protein>
<evidence type="ECO:0000313" key="8">
    <source>
        <dbReference type="EMBL" id="KAJ3142036.1"/>
    </source>
</evidence>
<keyword evidence="9" id="KW-1185">Reference proteome</keyword>
<dbReference type="InterPro" id="IPR000301">
    <property type="entry name" value="Tetraspanin_animals"/>
</dbReference>
<keyword evidence="4 7" id="KW-1133">Transmembrane helix</keyword>
<dbReference type="InterPro" id="IPR008952">
    <property type="entry name" value="Tetraspanin_EC2_sf"/>
</dbReference>
<evidence type="ECO:0000256" key="2">
    <source>
        <dbReference type="ARBA" id="ARBA00006840"/>
    </source>
</evidence>
<dbReference type="SUPFAM" id="SSF48652">
    <property type="entry name" value="Tetraspanin"/>
    <property type="match status" value="1"/>
</dbReference>
<dbReference type="PANTHER" id="PTHR19282">
    <property type="entry name" value="TETRASPANIN"/>
    <property type="match status" value="1"/>
</dbReference>
<evidence type="ECO:0000256" key="3">
    <source>
        <dbReference type="ARBA" id="ARBA00022692"/>
    </source>
</evidence>